<keyword evidence="17" id="KW-1185">Reference proteome</keyword>
<reference evidence="14" key="10">
    <citation type="submission" date="2010-01" db="EMBL/GenBank/DDBJ databases">
        <authorList>
            <person name="Carlson J."/>
            <person name="Booth B."/>
            <person name="Frise E."/>
            <person name="Sandler J."/>
            <person name="Wan K."/>
            <person name="Yu C."/>
            <person name="Celniker S."/>
        </authorList>
    </citation>
    <scope>NUCLEOTIDE SEQUENCE</scope>
</reference>
<dbReference type="Proteomes" id="UP000000803">
    <property type="component" value="Chromosome 2L"/>
</dbReference>
<dbReference type="SMART" id="SM00240">
    <property type="entry name" value="FHA"/>
    <property type="match status" value="1"/>
</dbReference>
<feature type="binding site" evidence="11">
    <location>
        <position position="190"/>
    </location>
    <ligand>
        <name>ATP</name>
        <dbReference type="ChEBI" id="CHEBI:30616"/>
    </ligand>
</feature>
<dbReference type="AGR" id="FB:FBgn0019686"/>
<reference evidence="15" key="15">
    <citation type="submission" date="2022-11" db="EMBL/GenBank/DDBJ databases">
        <authorList>
            <consortium name="FlyBase"/>
        </authorList>
    </citation>
    <scope>NUCLEOTIDE SEQUENCE</scope>
</reference>
<dbReference type="InterPro" id="IPR011009">
    <property type="entry name" value="Kinase-like_dom_sf"/>
</dbReference>
<dbReference type="BioGRID-ORCS" id="35288">
    <property type="hits" value="0 hits in 3 CRISPR screens"/>
</dbReference>
<proteinExistence type="evidence at transcript level"/>
<gene>
    <name evidence="15 16" type="primary">lok</name>
    <name evidence="15" type="synonym">10895</name>
    <name evidence="15" type="synonym">38B.4</name>
    <name evidence="15" type="synonym">chk</name>
    <name evidence="15" type="synonym">CHK-2</name>
    <name evidence="15" type="synonym">chk-2</name>
    <name evidence="15" type="synonym">CHK2</name>
    <name evidence="15" type="synonym">Chk2</name>
    <name evidence="15" type="synonym">chk2</name>
    <name evidence="15" type="synonym">chk2/lok</name>
    <name evidence="15" type="synonym">DmCHk2</name>
    <name evidence="15" type="synonym">DmChk2</name>
    <name evidence="15" type="synonym">Dmchk2</name>
    <name evidence="15" type="synonym">Dmel\CG10895</name>
    <name evidence="15" type="synonym">Dmnk</name>
    <name evidence="15" type="synonym">Dmnk-L</name>
    <name evidence="15" type="synonym">Dmnk-S</name>
    <name evidence="15" type="synonym">Dmnk/DChk2</name>
    <name evidence="15" type="synonym">Lok</name>
    <name evidence="14" type="synonym">lok-RC</name>
    <name evidence="15" type="synonym">Loki</name>
    <name evidence="15" type="synonym">loki</name>
    <name evidence="15" type="synonym">LOKI/CHK2</name>
    <name evidence="15" type="synonym">MNK</name>
    <name evidence="15" type="synonym">Mnk</name>
    <name evidence="15" type="synonym">mnk</name>
    <name evidence="15 16" type="ORF">CG10895</name>
    <name evidence="15" type="ORF">Dmel_CG10895</name>
</gene>
<dbReference type="SMR" id="D3DMK7"/>
<comment type="catalytic activity">
    <reaction evidence="9">
        <text>L-threonyl-[protein] + ATP = O-phospho-L-threonyl-[protein] + ADP + H(+)</text>
        <dbReference type="Rhea" id="RHEA:46608"/>
        <dbReference type="Rhea" id="RHEA-COMP:11060"/>
        <dbReference type="Rhea" id="RHEA-COMP:11605"/>
        <dbReference type="ChEBI" id="CHEBI:15378"/>
        <dbReference type="ChEBI" id="CHEBI:30013"/>
        <dbReference type="ChEBI" id="CHEBI:30616"/>
        <dbReference type="ChEBI" id="CHEBI:61977"/>
        <dbReference type="ChEBI" id="CHEBI:456216"/>
        <dbReference type="EC" id="2.7.11.1"/>
    </reaction>
</comment>
<keyword evidence="8" id="KW-0539">Nucleus</keyword>
<dbReference type="SUPFAM" id="SSF49879">
    <property type="entry name" value="SMAD/FHA domain"/>
    <property type="match status" value="1"/>
</dbReference>
<dbReference type="InterPro" id="IPR008984">
    <property type="entry name" value="SMAD_FHA_dom_sf"/>
</dbReference>
<reference evidence="15 17" key="9">
    <citation type="journal article" date="2007" name="Science">
        <title>Sequence finishing and mapping of Drosophila melanogaster heterochromatin.</title>
        <authorList>
            <person name="Hoskins R.A."/>
            <person name="Carlson J.W."/>
            <person name="Kennedy C."/>
            <person name="Acevedo D."/>
            <person name="Evans-Holm M."/>
            <person name="Frise E."/>
            <person name="Wan K.H."/>
            <person name="Park S."/>
            <person name="Mendez-Lago M."/>
            <person name="Rossi F."/>
            <person name="Villasante A."/>
            <person name="Dimitri P."/>
            <person name="Karpen G.H."/>
            <person name="Celniker S.E."/>
        </authorList>
    </citation>
    <scope>NUCLEOTIDE SEQUENCE [LARGE SCALE GENOMIC DNA]</scope>
    <source>
        <strain evidence="17">Berkeley</strain>
    </source>
</reference>
<dbReference type="SMART" id="SM00220">
    <property type="entry name" value="S_TKc"/>
    <property type="match status" value="1"/>
</dbReference>
<dbReference type="FunFam" id="2.60.200.20:FF:000070">
    <property type="entry name" value="Ovarian-specific serine/threonine-protein kinase Lok"/>
    <property type="match status" value="1"/>
</dbReference>
<dbReference type="GO" id="GO:0004674">
    <property type="term" value="F:protein serine/threonine kinase activity"/>
    <property type="evidence" value="ECO:0007669"/>
    <property type="project" value="UniProtKB-KW"/>
</dbReference>
<dbReference type="Bgee" id="FBgn0019686">
    <property type="expression patterns" value="Expressed in cleaving embryo and 96 other cell types or tissues"/>
</dbReference>
<feature type="domain" description="Protein kinase" evidence="13">
    <location>
        <begin position="157"/>
        <end position="284"/>
    </location>
</feature>
<dbReference type="EMBL" id="AE014134">
    <property type="protein sequence ID" value="AFH03774.1"/>
    <property type="molecule type" value="Genomic_DNA"/>
</dbReference>
<dbReference type="PROSITE" id="PS00107">
    <property type="entry name" value="PROTEIN_KINASE_ATP"/>
    <property type="match status" value="1"/>
</dbReference>
<keyword evidence="5 11" id="KW-0547">Nucleotide-binding</keyword>
<organism evidence="14">
    <name type="scientific">Drosophila melanogaster</name>
    <name type="common">Fruit fly</name>
    <dbReference type="NCBI Taxonomy" id="7227"/>
    <lineage>
        <taxon>Eukaryota</taxon>
        <taxon>Metazoa</taxon>
        <taxon>Ecdysozoa</taxon>
        <taxon>Arthropoda</taxon>
        <taxon>Hexapoda</taxon>
        <taxon>Insecta</taxon>
        <taxon>Pterygota</taxon>
        <taxon>Neoptera</taxon>
        <taxon>Endopterygota</taxon>
        <taxon>Diptera</taxon>
        <taxon>Brachycera</taxon>
        <taxon>Muscomorpha</taxon>
        <taxon>Ephydroidea</taxon>
        <taxon>Drosophilidae</taxon>
        <taxon>Drosophila</taxon>
        <taxon>Sophophora</taxon>
    </lineage>
</organism>
<reference evidence="15" key="14">
    <citation type="submission" date="2022-11" db="EMBL/GenBank/DDBJ databases">
        <title>Drosophila melanogaster release 4 sequence.</title>
        <authorList>
            <consortium name="Berkeley Drosophila Genome Project"/>
            <person name="Celniker S."/>
            <person name="Carlson J."/>
            <person name="Wan K."/>
            <person name="Pfeiffer B."/>
            <person name="Frise E."/>
            <person name="George R."/>
            <person name="Hoskins R."/>
            <person name="Stapleton M."/>
            <person name="Pacleb J."/>
            <person name="Park S."/>
            <person name="Svirskas R."/>
            <person name="Smith E."/>
            <person name="Yu C."/>
            <person name="Rubin G."/>
        </authorList>
    </citation>
    <scope>NUCLEOTIDE SEQUENCE</scope>
</reference>
<dbReference type="ExpressionAtlas" id="D3DMK7">
    <property type="expression patterns" value="baseline and differential"/>
</dbReference>
<keyword evidence="4 15" id="KW-0808">Transferase</keyword>
<accession>D3DMK7</accession>
<reference evidence="17" key="2">
    <citation type="journal article" date="2002" name="Genome Biol.">
        <title>Finishing a whole-genome shotgun: release 3 of the Drosophila melanogaster euchromatic genome sequence.</title>
        <authorList>
            <person name="Celniker S.E."/>
            <person name="Wheeler D.A."/>
            <person name="Kronmiller B."/>
            <person name="Carlson J.W."/>
            <person name="Halpern A."/>
            <person name="Patel S."/>
            <person name="Adams M."/>
            <person name="Champe M."/>
            <person name="Dugan S.P."/>
            <person name="Frise E."/>
            <person name="Hodgson A."/>
            <person name="George R.A."/>
            <person name="Hoskins R.A."/>
            <person name="Laverty T."/>
            <person name="Muzny D.M."/>
            <person name="Nelson C.R."/>
            <person name="Pacleb J.M."/>
            <person name="Park S."/>
            <person name="Pfeiffer B.D."/>
            <person name="Richards S."/>
            <person name="Sodergren E.J."/>
            <person name="Svirskas R."/>
            <person name="Tabor P.E."/>
            <person name="Wan K."/>
            <person name="Stapleton M."/>
            <person name="Sutton G.G."/>
            <person name="Venter C."/>
            <person name="Weinstock G."/>
            <person name="Scherer S.E."/>
            <person name="Myers E.W."/>
            <person name="Gibbs R.A."/>
            <person name="Rubin G.M."/>
        </authorList>
    </citation>
    <scope>NUCLEOTIDE SEQUENCE [LARGE SCALE GENOMIC DNA]</scope>
    <source>
        <strain evidence="17">Berkeley</strain>
    </source>
</reference>
<evidence type="ECO:0000256" key="7">
    <source>
        <dbReference type="ARBA" id="ARBA00022840"/>
    </source>
</evidence>
<dbReference type="OrthoDB" id="40902at2759"/>
<evidence type="ECO:0000256" key="6">
    <source>
        <dbReference type="ARBA" id="ARBA00022777"/>
    </source>
</evidence>
<dbReference type="RefSeq" id="NP_001246100.1">
    <property type="nucleotide sequence ID" value="NM_001259171.2"/>
</dbReference>
<dbReference type="InterPro" id="IPR017441">
    <property type="entry name" value="Protein_kinase_ATP_BS"/>
</dbReference>
<evidence type="ECO:0000259" key="13">
    <source>
        <dbReference type="PROSITE" id="PS50011"/>
    </source>
</evidence>
<dbReference type="InterPro" id="IPR000253">
    <property type="entry name" value="FHA_dom"/>
</dbReference>
<reference evidence="15 17" key="6">
    <citation type="journal article" date="2005" name="PLoS Comput. Biol.">
        <title>Combined evidence annotation of transposable elements in genome sequences.</title>
        <authorList>
            <person name="Quesneville H."/>
            <person name="Bergman C.M."/>
            <person name="Andrieu O."/>
            <person name="Autard D."/>
            <person name="Nouaud D."/>
            <person name="Ashburner M."/>
            <person name="Anxolabehere D."/>
        </authorList>
    </citation>
    <scope>NUCLEOTIDE SEQUENCE [LARGE SCALE GENOMIC DNA]</scope>
    <source>
        <strain evidence="17">Berkeley</strain>
    </source>
</reference>
<evidence type="ECO:0000256" key="1">
    <source>
        <dbReference type="ARBA" id="ARBA00004123"/>
    </source>
</evidence>
<evidence type="ECO:0000259" key="12">
    <source>
        <dbReference type="PROSITE" id="PS50006"/>
    </source>
</evidence>
<evidence type="ECO:0000256" key="3">
    <source>
        <dbReference type="ARBA" id="ARBA00022527"/>
    </source>
</evidence>
<dbReference type="GeneID" id="35288"/>
<dbReference type="GO" id="GO:0005634">
    <property type="term" value="C:nucleus"/>
    <property type="evidence" value="ECO:0007669"/>
    <property type="project" value="UniProtKB-SubCell"/>
</dbReference>
<keyword evidence="6" id="KW-0418">Kinase</keyword>
<evidence type="ECO:0000256" key="10">
    <source>
        <dbReference type="ARBA" id="ARBA00048679"/>
    </source>
</evidence>
<dbReference type="FlyBase" id="FBgn0019686">
    <property type="gene designation" value="lok"/>
</dbReference>
<dbReference type="PROSITE" id="PS50011">
    <property type="entry name" value="PROTEIN_KINASE_DOM"/>
    <property type="match status" value="1"/>
</dbReference>
<reference evidence="15 17" key="1">
    <citation type="journal article" date="2000" name="Science">
        <title>The genome sequence of Drosophila melanogaster.</title>
        <authorList>
            <person name="Adams M.D."/>
            <person name="Celniker S.E."/>
            <person name="Holt R.A."/>
            <person name="Evans C.A."/>
            <person name="Gocayne J.D."/>
            <person name="Amanatides P.G."/>
            <person name="Scherer S.E."/>
            <person name="Li P.W."/>
            <person name="Hoskins R.A."/>
            <person name="Galle R.F."/>
            <person name="George R.A."/>
            <person name="Lewis S.E."/>
            <person name="Richards S."/>
            <person name="Ashburner M."/>
            <person name="Henderson S.N."/>
            <person name="Sutton G.G."/>
            <person name="Wortman J.R."/>
            <person name="Yandell M.D."/>
            <person name="Zhang Q."/>
            <person name="Chen L.X."/>
            <person name="Brandon R.C."/>
            <person name="Rogers Y.H."/>
            <person name="Blazej R.G."/>
            <person name="Champe M."/>
            <person name="Pfeiffer B.D."/>
            <person name="Wan K.H."/>
            <person name="Doyle C."/>
            <person name="Baxter E.G."/>
            <person name="Helt G."/>
            <person name="Nelson C.R."/>
            <person name="Gabor G.L."/>
            <person name="Abril J.F."/>
            <person name="Agbayani A."/>
            <person name="An H.J."/>
            <person name="Andrews-Pfannkoch C."/>
            <person name="Baldwin D."/>
            <person name="Ballew R.M."/>
            <person name="Basu A."/>
            <person name="Baxendale J."/>
            <person name="Bayraktaroglu L."/>
            <person name="Beasley E.M."/>
            <person name="Beeson K.Y."/>
            <person name="Benos P.V."/>
            <person name="Berman B.P."/>
            <person name="Bhandari D."/>
            <person name="Bolshakov S."/>
            <person name="Borkova D."/>
            <person name="Botchan M.R."/>
            <person name="Bouck J."/>
            <person name="Brokstein P."/>
            <person name="Brottier P."/>
            <person name="Burtis K.C."/>
            <person name="Busam D.A."/>
            <person name="Butler H."/>
            <person name="Cadieu E."/>
            <person name="Center A."/>
            <person name="Chandra I."/>
            <person name="Cherry J.M."/>
            <person name="Cawley S."/>
            <person name="Dahlke C."/>
            <person name="Davenport L.B."/>
            <person name="Davies P."/>
            <person name="de Pablos B."/>
            <person name="Delcher A."/>
            <person name="Deng Z."/>
            <person name="Mays A.D."/>
            <person name="Dew I."/>
            <person name="Dietz S.M."/>
            <person name="Dodson K."/>
            <person name="Doup L.E."/>
            <person name="Downes M."/>
            <person name="Dugan-Rocha S."/>
            <person name="Dunkov B.C."/>
            <person name="Dunn P."/>
            <person name="Durbin K.J."/>
            <person name="Evangelista C.C."/>
            <person name="Ferraz C."/>
            <person name="Ferriera S."/>
            <person name="Fleischmann W."/>
            <person name="Fosler C."/>
            <person name="Gabrielian A.E."/>
            <person name="Garg N.S."/>
            <person name="Gelbart W.M."/>
            <person name="Glasser K."/>
            <person name="Glodek A."/>
            <person name="Gong F."/>
            <person name="Gorrell J.H."/>
            <person name="Gu Z."/>
            <person name="Guan P."/>
            <person name="Harris M."/>
            <person name="Harris N.L."/>
            <person name="Harvey D."/>
            <person name="Heiman T.J."/>
            <person name="Hernandez J.R."/>
            <person name="Houck J."/>
            <person name="Hostin D."/>
            <person name="Houston K.A."/>
            <person name="Howland T.J."/>
            <person name="Wei M.H."/>
            <person name="Ibegwam C."/>
            <person name="Jalali M."/>
            <person name="Kalush F."/>
            <person name="Karpen G.H."/>
            <person name="Ke Z."/>
            <person name="Kennison J.A."/>
            <person name="Ketchum K.A."/>
            <person name="Kimmel B.E."/>
            <person name="Kodira C.D."/>
            <person name="Kraft C."/>
            <person name="Kravitz S."/>
            <person name="Kulp D."/>
            <person name="Lai Z."/>
            <person name="Lasko P."/>
            <person name="Lei Y."/>
            <person name="Levitsky A.A."/>
            <person name="Li J."/>
            <person name="Li Z."/>
            <person name="Liang Y."/>
            <person name="Lin X."/>
            <person name="Liu X."/>
            <person name="Mattei B."/>
            <person name="McIntosh T.C."/>
            <person name="McLeod M.P."/>
            <person name="McPherson D."/>
            <person name="Merkulov G."/>
            <person name="Milshina N.V."/>
            <person name="Mobarry C."/>
            <person name="Morris J."/>
            <person name="Moshrefi A."/>
            <person name="Mount S.M."/>
            <person name="Moy M."/>
            <person name="Murphy B."/>
            <person name="Murphy L."/>
            <person name="Muzny D.M."/>
            <person name="Nelson D.L."/>
            <person name="Nelson D.R."/>
            <person name="Nelson K.A."/>
            <person name="Nixon K."/>
            <person name="Nusskern D.R."/>
            <person name="Pacleb J.M."/>
            <person name="Palazzolo M."/>
            <person name="Pittman G.S."/>
            <person name="Pan S."/>
            <person name="Pollard J."/>
            <person name="Puri V."/>
            <person name="Reese M.G."/>
            <person name="Reinert K."/>
            <person name="Remington K."/>
            <person name="Saunders R.D."/>
            <person name="Scheeler F."/>
            <person name="Shen H."/>
            <person name="Shue B.C."/>
            <person name="Siden-Kiamos I."/>
            <person name="Simpson M."/>
            <person name="Skupski M.P."/>
            <person name="Smith T."/>
            <person name="Spier E."/>
            <person name="Spradling A.C."/>
            <person name="Stapleton M."/>
            <person name="Strong R."/>
            <person name="Sun E."/>
            <person name="Svirskas R."/>
            <person name="Tector C."/>
            <person name="Turner R."/>
            <person name="Venter E."/>
            <person name="Wang A.H."/>
            <person name="Wang X."/>
            <person name="Wang Z.Y."/>
            <person name="Wassarman D.A."/>
            <person name="Weinstock G.M."/>
            <person name="Weissenbach J."/>
            <person name="Williams S.M."/>
            <person name="WoodageT"/>
            <person name="Worley K.C."/>
            <person name="Wu D."/>
            <person name="Yang S."/>
            <person name="Yao Q.A."/>
            <person name="Ye J."/>
            <person name="Yeh R.F."/>
            <person name="Zaveri J.S."/>
            <person name="Zhan M."/>
            <person name="Zhang G."/>
            <person name="Zhao Q."/>
            <person name="Zheng L."/>
            <person name="Zheng X.H."/>
            <person name="Zhong F.N."/>
            <person name="Zhong W."/>
            <person name="Zhou X."/>
            <person name="Zhu S."/>
            <person name="Zhu X."/>
            <person name="Smith H.O."/>
            <person name="Gibbs R.A."/>
            <person name="Myers E.W."/>
            <person name="Rubin G.M."/>
            <person name="Venter J.C."/>
        </authorList>
    </citation>
    <scope>NUCLEOTIDE SEQUENCE [LARGE SCALE GENOMIC DNA]</scope>
    <source>
        <strain evidence="17">Berkeley</strain>
    </source>
</reference>
<reference evidence="15 17" key="8">
    <citation type="journal article" date="2007" name="Science">
        <title>The Release 5.1 annotation of Drosophila melanogaster heterochromatin.</title>
        <authorList>
            <person name="Smith C.D."/>
            <person name="Shu S."/>
            <person name="Mungall C.J."/>
            <person name="Karpen G.H."/>
        </authorList>
    </citation>
    <scope>NUCLEOTIDE SEQUENCE [LARGE SCALE GENOMIC DNA]</scope>
    <source>
        <strain evidence="17">Berkeley</strain>
    </source>
</reference>
<dbReference type="PANTHER" id="PTHR43895">
    <property type="entry name" value="CALCIUM/CALMODULIN-DEPENDENT PROTEIN KINASE KINASE-RELATED"/>
    <property type="match status" value="1"/>
</dbReference>
<dbReference type="Gene3D" id="1.10.510.10">
    <property type="entry name" value="Transferase(Phosphotransferase) domain 1"/>
    <property type="match status" value="1"/>
</dbReference>
<reference evidence="15" key="13">
    <citation type="journal article" date="2015" name="Genome Res.">
        <title>The Release 6 reference sequence of the Drosophila melanogaster genome.</title>
        <authorList>
            <person name="Hoskins R.A."/>
            <person name="Carlson J.W."/>
            <person name="Wan K.H."/>
            <person name="Park S."/>
            <person name="Mendez I."/>
            <person name="Galle S.E."/>
            <person name="Booth B.W."/>
            <person name="Pfeiffer B.D."/>
            <person name="George R.A."/>
            <person name="Svirskas R."/>
            <person name="Krzywinski M."/>
            <person name="Schein J."/>
            <person name="Accardo M.C."/>
            <person name="Damia E."/>
            <person name="Messina G."/>
            <person name="Mendez-Lago M."/>
            <person name="de Pablos B."/>
            <person name="Demakova O.V."/>
            <person name="Andreyeva E.N."/>
            <person name="Boldyreva L.V."/>
            <person name="Marra M."/>
            <person name="Carvalho A.B."/>
            <person name="Dimitri P."/>
            <person name="Villasante A."/>
            <person name="Zhimulev I.F."/>
            <person name="Rubin G.M."/>
            <person name="Karpen G.H."/>
            <person name="Celniker S.E."/>
        </authorList>
    </citation>
    <scope>NUCLEOTIDE SEQUENCE</scope>
</reference>
<dbReference type="InterPro" id="IPR000719">
    <property type="entry name" value="Prot_kinase_dom"/>
</dbReference>
<reference evidence="15" key="11">
    <citation type="journal article" date="2015" name="G3 (Bethesda)">
        <title>Gene Model Annotations for Drosophila melanogaster: Impact of High-Throughput Data.</title>
        <authorList>
            <consortium name="FlyBase Consortium"/>
            <person name="Matthews B.B."/>
            <person name="Dos Santos G."/>
            <person name="Crosby M.A."/>
            <person name="Emmert D.B."/>
            <person name="St Pierre S.E."/>
            <person name="Gramates L.S."/>
            <person name="Zhou P."/>
            <person name="Schroeder A.J."/>
            <person name="Falls K."/>
            <person name="Strelets V."/>
            <person name="Russo S.M."/>
            <person name="Gelbart W.M."/>
            <person name="null"/>
        </authorList>
    </citation>
    <scope>NUCLEOTIDE SEQUENCE</scope>
</reference>
<dbReference type="SUPFAM" id="SSF56112">
    <property type="entry name" value="Protein kinase-like (PK-like)"/>
    <property type="match status" value="1"/>
</dbReference>
<reference evidence="15 17" key="5">
    <citation type="journal article" date="2002" name="Genome Biol.">
        <title>Heterochromatic sequences in a Drosophila whole-genome shotgun assembly.</title>
        <authorList>
            <person name="Hoskins R.A."/>
            <person name="Smith C.D."/>
            <person name="Carlson J.W."/>
            <person name="Carvalho A.B."/>
            <person name="Halpern A."/>
            <person name="Kaminker J.S."/>
            <person name="Kennedy C."/>
            <person name="Mungall C.J."/>
            <person name="Sullivan B.A."/>
            <person name="Sutton G.G."/>
            <person name="Yasuhara J.C."/>
            <person name="Wakimoto B.T."/>
            <person name="Myers E.W."/>
            <person name="Celniker S.E."/>
            <person name="Rubin G.M."/>
            <person name="Karpen G.H."/>
        </authorList>
    </citation>
    <scope>NUCLEOTIDE SEQUENCE [LARGE SCALE GENOMIC DNA]</scope>
    <source>
        <strain evidence="17">Berkeley</strain>
    </source>
</reference>
<dbReference type="EMBL" id="BT120173">
    <property type="protein sequence ID" value="ADB91421.1"/>
    <property type="molecule type" value="mRNA"/>
</dbReference>
<dbReference type="CDD" id="cd22666">
    <property type="entry name" value="FHA_CHK2"/>
    <property type="match status" value="1"/>
</dbReference>
<dbReference type="HOGENOM" id="CLU_980966_0_0_1"/>
<dbReference type="VEuPathDB" id="VectorBase:FBgn0019686"/>
<sequence length="284" mass="32470">MARDTQGTQGTQSQASNIWTQVESQPMEKIVWGRLYGKNIKIKSLDLNNDEFTAGRGEANDLILTLNDLPEKILTRISKVHFIIKRANCELTNPVYIQDLSRNGTFVNNEKIGTNRMRILKNDDVISLSHPTYKAFVFKDLSPNESIGLPEEINKTYYVNRKLGSGAYGLVRLVYDTRTCQQFAMKIVKKNMLSGARPSTNFSDPDRVLNEAKIMKNLSHPCVVRMHDIVDKPDSVYMVLEFMRGGDLLNRIISNKLLSEDISKLYFYQMCHAVKYLHDRGKTN</sequence>
<reference evidence="17" key="4">
    <citation type="journal article" date="2002" name="Genome Biol.">
        <title>The transposable elements of the Drosophila melanogaster euchromatin: a genomics perspective.</title>
        <authorList>
            <person name="Kaminker J.S."/>
            <person name="Bergman C.M."/>
            <person name="Kronmiller B."/>
            <person name="Carlson J."/>
            <person name="Svirskas R."/>
            <person name="Patel S."/>
            <person name="Frise E."/>
            <person name="Wheeler D.A."/>
            <person name="Lewis S.E."/>
            <person name="Rubin G.M."/>
            <person name="Ashburner M."/>
            <person name="Celniker S.E."/>
        </authorList>
    </citation>
    <scope>NUCLEOTIDE SEQUENCE [LARGE SCALE GENOMIC DNA]</scope>
    <source>
        <strain evidence="17">Berkeley</strain>
    </source>
</reference>
<dbReference type="PANTHER" id="PTHR43895:SF150">
    <property type="entry name" value="SERINE_THREONINE-PROTEIN KINASE STK11"/>
    <property type="match status" value="1"/>
</dbReference>
<dbReference type="EC" id="2.7.11.1" evidence="2"/>
<dbReference type="DNASU" id="35288"/>
<evidence type="ECO:0000313" key="16">
    <source>
        <dbReference type="FlyBase" id="FBgn0019686"/>
    </source>
</evidence>
<evidence type="ECO:0000256" key="4">
    <source>
        <dbReference type="ARBA" id="ARBA00022679"/>
    </source>
</evidence>
<comment type="catalytic activity">
    <reaction evidence="10">
        <text>L-seryl-[protein] + ATP = O-phospho-L-seryl-[protein] + ADP + H(+)</text>
        <dbReference type="Rhea" id="RHEA:17989"/>
        <dbReference type="Rhea" id="RHEA-COMP:9863"/>
        <dbReference type="Rhea" id="RHEA-COMP:11604"/>
        <dbReference type="ChEBI" id="CHEBI:15378"/>
        <dbReference type="ChEBI" id="CHEBI:29999"/>
        <dbReference type="ChEBI" id="CHEBI:30616"/>
        <dbReference type="ChEBI" id="CHEBI:83421"/>
        <dbReference type="ChEBI" id="CHEBI:456216"/>
        <dbReference type="EC" id="2.7.11.1"/>
    </reaction>
</comment>
<reference evidence="15" key="12">
    <citation type="journal article" date="2015" name="G3 (Bethesda)">
        <title>Gene Model Annotations for Drosophila melanogaster: The Rule-Benders.</title>
        <authorList>
            <consortium name="FlyBase Consortium"/>
            <person name="Crosby M.A."/>
            <person name="Gramates L.S."/>
            <person name="Dos Santos G."/>
            <person name="Matthews B.B."/>
            <person name="St Pierre S.E."/>
            <person name="Zhou P."/>
            <person name="Schroeder A.J."/>
            <person name="Falls K."/>
            <person name="Emmert D.B."/>
            <person name="Russo S.M."/>
            <person name="Gelbart W.M."/>
            <person name="null"/>
        </authorList>
    </citation>
    <scope>NUCLEOTIDE SEQUENCE</scope>
</reference>
<reference evidence="17" key="3">
    <citation type="journal article" date="2002" name="Genome Biol.">
        <title>Annotation of the Drosophila melanogaster euchromatic genome: a systematic review.</title>
        <authorList>
            <person name="Misra S."/>
            <person name="Crosby M.A."/>
            <person name="Mungall C.J."/>
            <person name="Matthews B.B."/>
            <person name="Campbell K.S."/>
            <person name="Hradecky P."/>
            <person name="Huang Y."/>
            <person name="Kaminker J.S."/>
            <person name="Millburn G.H."/>
            <person name="Prochnik S.E."/>
            <person name="Smith C.D."/>
            <person name="Tupy J.L."/>
            <person name="Whitfied E.J."/>
            <person name="Bayraktaroglu L."/>
            <person name="Berman B.P."/>
            <person name="Bettencourt B.R."/>
            <person name="Celniker S.E."/>
            <person name="de Grey A.D."/>
            <person name="Drysdale R.A."/>
            <person name="Harris N.L."/>
            <person name="Richter J."/>
            <person name="Russo S."/>
            <person name="Schroeder A.J."/>
            <person name="Shu S.Q."/>
            <person name="Stapleton M."/>
            <person name="Yamada C."/>
            <person name="Ashburner M."/>
            <person name="Gelbart W.M."/>
            <person name="Rubin G.M."/>
            <person name="Lewis S.E."/>
        </authorList>
    </citation>
    <scope>GENOME REANNOTATION</scope>
    <source>
        <strain evidence="17">Berkeley</strain>
    </source>
</reference>
<reference evidence="15" key="7">
    <citation type="submission" date="2006-08" db="EMBL/GenBank/DDBJ databases">
        <authorList>
            <person name="Celniker S."/>
            <person name="Carlson J."/>
            <person name="Wan K."/>
            <person name="Frise E."/>
            <person name="Hoskins R."/>
            <person name="Park S."/>
            <person name="Svirskas R."/>
            <person name="Rubin G."/>
        </authorList>
    </citation>
    <scope>NUCLEOTIDE SEQUENCE</scope>
</reference>
<dbReference type="PROSITE" id="PS50006">
    <property type="entry name" value="FHA_DOMAIN"/>
    <property type="match status" value="1"/>
</dbReference>
<evidence type="ECO:0000256" key="2">
    <source>
        <dbReference type="ARBA" id="ARBA00012513"/>
    </source>
</evidence>
<evidence type="ECO:0000256" key="8">
    <source>
        <dbReference type="ARBA" id="ARBA00023242"/>
    </source>
</evidence>
<protein>
    <recommendedName>
        <fullName evidence="2">non-specific serine/threonine protein kinase</fullName>
        <ecNumber evidence="2">2.7.11.1</ecNumber>
    </recommendedName>
</protein>
<evidence type="ECO:0000313" key="17">
    <source>
        <dbReference type="Proteomes" id="UP000000803"/>
    </source>
</evidence>
<dbReference type="Pfam" id="PF00498">
    <property type="entry name" value="FHA"/>
    <property type="match status" value="1"/>
</dbReference>
<evidence type="ECO:0000256" key="11">
    <source>
        <dbReference type="PROSITE-ProRule" id="PRU10141"/>
    </source>
</evidence>
<dbReference type="GO" id="GO:0005524">
    <property type="term" value="F:ATP binding"/>
    <property type="evidence" value="ECO:0007669"/>
    <property type="project" value="UniProtKB-UniRule"/>
</dbReference>
<keyword evidence="7 11" id="KW-0067">ATP-binding</keyword>
<dbReference type="Gene3D" id="2.60.200.20">
    <property type="match status" value="1"/>
</dbReference>
<dbReference type="AlphaFoldDB" id="D3DMK7"/>
<keyword evidence="3" id="KW-0723">Serine/threonine-protein kinase</keyword>
<dbReference type="Pfam" id="PF00069">
    <property type="entry name" value="Pkinase"/>
    <property type="match status" value="1"/>
</dbReference>
<dbReference type="EMBL" id="BT120181">
    <property type="protein sequence ID" value="ADB91429.1"/>
    <property type="molecule type" value="mRNA"/>
</dbReference>
<name>D3DMK7_DROME</name>
<evidence type="ECO:0000313" key="14">
    <source>
        <dbReference type="EMBL" id="ADB91421.1"/>
    </source>
</evidence>
<evidence type="ECO:0000313" key="15">
    <source>
        <dbReference type="EMBL" id="AFH03774.1"/>
    </source>
</evidence>
<feature type="domain" description="FHA" evidence="12">
    <location>
        <begin position="52"/>
        <end position="112"/>
    </location>
</feature>
<dbReference type="CTD" id="35288"/>
<comment type="subcellular location">
    <subcellularLocation>
        <location evidence="1">Nucleus</location>
    </subcellularLocation>
</comment>
<evidence type="ECO:0000256" key="9">
    <source>
        <dbReference type="ARBA" id="ARBA00047899"/>
    </source>
</evidence>
<evidence type="ECO:0000256" key="5">
    <source>
        <dbReference type="ARBA" id="ARBA00022741"/>
    </source>
</evidence>